<feature type="domain" description="Mechanosensitive ion channel MscS C-terminal" evidence="10">
    <location>
        <begin position="210"/>
        <end position="291"/>
    </location>
</feature>
<comment type="similarity">
    <text evidence="2">Belongs to the MscS (TC 1.A.23) family.</text>
</comment>
<keyword evidence="4 8" id="KW-0812">Transmembrane</keyword>
<dbReference type="SUPFAM" id="SSF82689">
    <property type="entry name" value="Mechanosensitive channel protein MscS (YggB), C-terminal domain"/>
    <property type="match status" value="1"/>
</dbReference>
<dbReference type="Gene3D" id="3.30.70.100">
    <property type="match status" value="1"/>
</dbReference>
<evidence type="ECO:0000256" key="4">
    <source>
        <dbReference type="ARBA" id="ARBA00022692"/>
    </source>
</evidence>
<dbReference type="InterPro" id="IPR045275">
    <property type="entry name" value="MscS_archaea/bacteria_type"/>
</dbReference>
<keyword evidence="5 8" id="KW-1133">Transmembrane helix</keyword>
<accession>A0A5J4FVI4</accession>
<feature type="region of interest" description="Disordered" evidence="7">
    <location>
        <begin position="305"/>
        <end position="338"/>
    </location>
</feature>
<evidence type="ECO:0000256" key="3">
    <source>
        <dbReference type="ARBA" id="ARBA00022475"/>
    </source>
</evidence>
<protein>
    <submittedName>
        <fullName evidence="11">Transporter</fullName>
    </submittedName>
</protein>
<dbReference type="InterPro" id="IPR008910">
    <property type="entry name" value="MSC_TM_helix"/>
</dbReference>
<dbReference type="InterPro" id="IPR011014">
    <property type="entry name" value="MscS_channel_TM-2"/>
</dbReference>
<organism evidence="11 12">
    <name type="scientific">Patiriisocius marinistellae</name>
    <dbReference type="NCBI Taxonomy" id="2494560"/>
    <lineage>
        <taxon>Bacteria</taxon>
        <taxon>Pseudomonadati</taxon>
        <taxon>Bacteroidota</taxon>
        <taxon>Flavobacteriia</taxon>
        <taxon>Flavobacteriales</taxon>
        <taxon>Flavobacteriaceae</taxon>
        <taxon>Patiriisocius</taxon>
    </lineage>
</organism>
<comment type="subcellular location">
    <subcellularLocation>
        <location evidence="1">Cell membrane</location>
        <topology evidence="1">Multi-pass membrane protein</topology>
    </subcellularLocation>
</comment>
<evidence type="ECO:0000259" key="9">
    <source>
        <dbReference type="Pfam" id="PF00924"/>
    </source>
</evidence>
<dbReference type="GO" id="GO:0005886">
    <property type="term" value="C:plasma membrane"/>
    <property type="evidence" value="ECO:0007669"/>
    <property type="project" value="UniProtKB-SubCell"/>
</dbReference>
<dbReference type="InterPro" id="IPR010920">
    <property type="entry name" value="LSM_dom_sf"/>
</dbReference>
<dbReference type="InterPro" id="IPR006685">
    <property type="entry name" value="MscS_channel_2nd"/>
</dbReference>
<reference evidence="11 12" key="1">
    <citation type="submission" date="2019-08" db="EMBL/GenBank/DDBJ databases">
        <title>Ulvibacter marinistellae sp. nov., isolated from a starfish, Patiria pectinifera.</title>
        <authorList>
            <person name="Kawano K."/>
            <person name="Ushijima N."/>
            <person name="Kihara M."/>
            <person name="Itoh H."/>
        </authorList>
    </citation>
    <scope>NUCLEOTIDE SEQUENCE [LARGE SCALE GENOMIC DNA]</scope>
    <source>
        <strain evidence="11 12">KK4</strain>
    </source>
</reference>
<dbReference type="Gene3D" id="1.10.287.1260">
    <property type="match status" value="1"/>
</dbReference>
<dbReference type="InterPro" id="IPR049278">
    <property type="entry name" value="MS_channel_C"/>
</dbReference>
<evidence type="ECO:0000256" key="1">
    <source>
        <dbReference type="ARBA" id="ARBA00004651"/>
    </source>
</evidence>
<gene>
    <name evidence="11" type="ORF">ULMS_14310</name>
</gene>
<feature type="transmembrane region" description="Helical" evidence="8">
    <location>
        <begin position="91"/>
        <end position="110"/>
    </location>
</feature>
<dbReference type="GO" id="GO:0008381">
    <property type="term" value="F:mechanosensitive monoatomic ion channel activity"/>
    <property type="evidence" value="ECO:0007669"/>
    <property type="project" value="InterPro"/>
</dbReference>
<keyword evidence="3" id="KW-1003">Cell membrane</keyword>
<proteinExistence type="inferred from homology"/>
<dbReference type="RefSeq" id="WP_151893867.1">
    <property type="nucleotide sequence ID" value="NZ_BKCF01000002.1"/>
</dbReference>
<dbReference type="PANTHER" id="PTHR30221:SF1">
    <property type="entry name" value="SMALL-CONDUCTANCE MECHANOSENSITIVE CHANNEL"/>
    <property type="match status" value="1"/>
</dbReference>
<dbReference type="PANTHER" id="PTHR30221">
    <property type="entry name" value="SMALL-CONDUCTANCE MECHANOSENSITIVE CHANNEL"/>
    <property type="match status" value="1"/>
</dbReference>
<dbReference type="InterPro" id="IPR011066">
    <property type="entry name" value="MscS_channel_C_sf"/>
</dbReference>
<name>A0A5J4FVI4_9FLAO</name>
<evidence type="ECO:0000256" key="5">
    <source>
        <dbReference type="ARBA" id="ARBA00022989"/>
    </source>
</evidence>
<dbReference type="Pfam" id="PF21082">
    <property type="entry name" value="MS_channel_3rd"/>
    <property type="match status" value="1"/>
</dbReference>
<dbReference type="InterPro" id="IPR023408">
    <property type="entry name" value="MscS_beta-dom_sf"/>
</dbReference>
<keyword evidence="12" id="KW-1185">Reference proteome</keyword>
<evidence type="ECO:0000256" key="7">
    <source>
        <dbReference type="SAM" id="MobiDB-lite"/>
    </source>
</evidence>
<comment type="caution">
    <text evidence="11">The sequence shown here is derived from an EMBL/GenBank/DDBJ whole genome shotgun (WGS) entry which is preliminary data.</text>
</comment>
<keyword evidence="6 8" id="KW-0472">Membrane</keyword>
<evidence type="ECO:0000256" key="2">
    <source>
        <dbReference type="ARBA" id="ARBA00008017"/>
    </source>
</evidence>
<dbReference type="OrthoDB" id="1522493at2"/>
<evidence type="ECO:0000256" key="6">
    <source>
        <dbReference type="ARBA" id="ARBA00023136"/>
    </source>
</evidence>
<dbReference type="Gene3D" id="2.30.30.60">
    <property type="match status" value="1"/>
</dbReference>
<evidence type="ECO:0000313" key="11">
    <source>
        <dbReference type="EMBL" id="GEQ85923.1"/>
    </source>
</evidence>
<evidence type="ECO:0000256" key="8">
    <source>
        <dbReference type="SAM" id="Phobius"/>
    </source>
</evidence>
<dbReference type="EMBL" id="BKCF01000002">
    <property type="protein sequence ID" value="GEQ85923.1"/>
    <property type="molecule type" value="Genomic_DNA"/>
</dbReference>
<sequence length="338" mass="38081">MIINKLLINLLILQEDVTGPKDKEGEIDINPTSIIEKLDKWLDSFIKALPNILIGIAILIAFVFISRWVGNLVKKMLKNKGRKNFGDLLGSFTRYLVMIGGIALALTIMAPNLSPADLIAGMGVSSVAIGFAFQDILQNWLAGILILLRQPFEIGDQIIVNNYEGTVEKIKTRATIITTYDGKRVVIPNNTVYNTSVVVKTAHEFIRSQYDIGLGYDENYLEAMKILKETVQKIDGVTSEKPVETLVWDQADSWLTIRVRWWTKSDRASVVHVWSDVIHDTQQAMNEAGIDLPFPTQVEVHNAHDLKEARDDKEREINIHKETKSKKASENNKNEGEE</sequence>
<feature type="domain" description="Mechanosensitive ion channel MscS" evidence="9">
    <location>
        <begin position="135"/>
        <end position="197"/>
    </location>
</feature>
<evidence type="ECO:0000313" key="12">
    <source>
        <dbReference type="Proteomes" id="UP000326994"/>
    </source>
</evidence>
<dbReference type="Pfam" id="PF00924">
    <property type="entry name" value="MS_channel_2nd"/>
    <property type="match status" value="1"/>
</dbReference>
<dbReference type="SUPFAM" id="SSF50182">
    <property type="entry name" value="Sm-like ribonucleoproteins"/>
    <property type="match status" value="1"/>
</dbReference>
<dbReference type="Proteomes" id="UP000326994">
    <property type="component" value="Unassembled WGS sequence"/>
</dbReference>
<dbReference type="Pfam" id="PF05552">
    <property type="entry name" value="MS_channel_1st_1"/>
    <property type="match status" value="1"/>
</dbReference>
<dbReference type="AlphaFoldDB" id="A0A5J4FVI4"/>
<feature type="transmembrane region" description="Helical" evidence="8">
    <location>
        <begin position="48"/>
        <end position="70"/>
    </location>
</feature>
<dbReference type="SUPFAM" id="SSF82861">
    <property type="entry name" value="Mechanosensitive channel protein MscS (YggB), transmembrane region"/>
    <property type="match status" value="1"/>
</dbReference>
<evidence type="ECO:0000259" key="10">
    <source>
        <dbReference type="Pfam" id="PF21082"/>
    </source>
</evidence>